<keyword evidence="4" id="KW-0648">Protein biosynthesis</keyword>
<evidence type="ECO:0000313" key="5">
    <source>
        <dbReference type="Proteomes" id="UP000694251"/>
    </source>
</evidence>
<dbReference type="CDD" id="cd00183">
    <property type="entry name" value="TFIIS_I"/>
    <property type="match status" value="1"/>
</dbReference>
<accession>A0A8T2E9T8</accession>
<dbReference type="GO" id="GO:0006351">
    <property type="term" value="P:DNA-templated transcription"/>
    <property type="evidence" value="ECO:0007669"/>
    <property type="project" value="InterPro"/>
</dbReference>
<dbReference type="PROSITE" id="PS51319">
    <property type="entry name" value="TFIIS_N"/>
    <property type="match status" value="1"/>
</dbReference>
<evidence type="ECO:0000313" key="4">
    <source>
        <dbReference type="EMBL" id="KAG7620985.1"/>
    </source>
</evidence>
<dbReference type="InterPro" id="IPR017923">
    <property type="entry name" value="TFIIS_N"/>
</dbReference>
<protein>
    <submittedName>
        <fullName evidence="4">Transcription elongation factor S-II central domain</fullName>
    </submittedName>
</protein>
<comment type="caution">
    <text evidence="4">The sequence shown here is derived from an EMBL/GenBank/DDBJ whole genome shotgun (WGS) entry which is preliminary data.</text>
</comment>
<comment type="subcellular location">
    <subcellularLocation>
        <location evidence="1">Nucleus</location>
    </subcellularLocation>
</comment>
<dbReference type="EMBL" id="JAEFBJ010000004">
    <property type="protein sequence ID" value="KAG7620985.1"/>
    <property type="molecule type" value="Genomic_DNA"/>
</dbReference>
<reference evidence="4 5" key="1">
    <citation type="submission" date="2020-12" db="EMBL/GenBank/DDBJ databases">
        <title>Concerted genomic and epigenomic changes stabilize Arabidopsis allopolyploids.</title>
        <authorList>
            <person name="Chen Z."/>
        </authorList>
    </citation>
    <scope>NUCLEOTIDE SEQUENCE [LARGE SCALE GENOMIC DNA]</scope>
    <source>
        <strain evidence="4">As9502</strain>
        <tissue evidence="4">Leaf</tissue>
    </source>
</reference>
<keyword evidence="1" id="KW-0539">Nucleus</keyword>
<proteinExistence type="predicted"/>
<dbReference type="OrthoDB" id="1103604at2759"/>
<dbReference type="PANTHER" id="PTHR11477">
    <property type="entry name" value="TRANSCRIPTION FACTOR S-II ZINC FINGER DOMAIN-CONTAINING PROTEIN"/>
    <property type="match status" value="1"/>
</dbReference>
<name>A0A8T2E9T8_ARASU</name>
<feature type="domain" description="TFIIS central" evidence="3">
    <location>
        <begin position="117"/>
        <end position="241"/>
    </location>
</feature>
<dbReference type="SMART" id="SM00509">
    <property type="entry name" value="TFS2N"/>
    <property type="match status" value="1"/>
</dbReference>
<sequence length="266" mass="30811">MQKREFMELFEAALRAAKSVKGDENPPEVSRFVDAMNRLKEAPKSLVCDVVCKTSMGQGLEFFIDHKNPKIRSEGRILRDLWMKFFYASGREKSRDNREAAVKIPTHATMKKTGDSKRDKVREILQTSLAKVASEVVDTEMKTRVTACDPWVVAVSVETAMFENLGCFMGPQKAKYRSILFNMGDSNNPDLRRKVLLGEISGERLVKMEKEEMGSSWYTNSRRNPLYESTHYTDFRFPQIKAHLWHKVRVFSLFTYILERTKRSFT</sequence>
<dbReference type="PROSITE" id="PS51321">
    <property type="entry name" value="TFIIS_CENTRAL"/>
    <property type="match status" value="1"/>
</dbReference>
<keyword evidence="5" id="KW-1185">Reference proteome</keyword>
<gene>
    <name evidence="4" type="ORF">ISN44_As04g019330</name>
</gene>
<dbReference type="InterPro" id="IPR003618">
    <property type="entry name" value="TFIIS_cen_dom"/>
</dbReference>
<evidence type="ECO:0000259" key="3">
    <source>
        <dbReference type="PROSITE" id="PS51321"/>
    </source>
</evidence>
<feature type="domain" description="TFIIS N-terminal" evidence="2">
    <location>
        <begin position="8"/>
        <end position="89"/>
    </location>
</feature>
<dbReference type="InterPro" id="IPR003617">
    <property type="entry name" value="TFIIS/CRSP70_N_sub"/>
</dbReference>
<dbReference type="GO" id="GO:0003746">
    <property type="term" value="F:translation elongation factor activity"/>
    <property type="evidence" value="ECO:0007669"/>
    <property type="project" value="UniProtKB-KW"/>
</dbReference>
<dbReference type="Proteomes" id="UP000694251">
    <property type="component" value="Chromosome 4"/>
</dbReference>
<dbReference type="Pfam" id="PF07500">
    <property type="entry name" value="TFIIS_M"/>
    <property type="match status" value="1"/>
</dbReference>
<dbReference type="SMART" id="SM00510">
    <property type="entry name" value="TFS2M"/>
    <property type="match status" value="1"/>
</dbReference>
<dbReference type="AlphaFoldDB" id="A0A8T2E9T8"/>
<organism evidence="4 5">
    <name type="scientific">Arabidopsis suecica</name>
    <name type="common">Swedish thale-cress</name>
    <name type="synonym">Cardaminopsis suecica</name>
    <dbReference type="NCBI Taxonomy" id="45249"/>
    <lineage>
        <taxon>Eukaryota</taxon>
        <taxon>Viridiplantae</taxon>
        <taxon>Streptophyta</taxon>
        <taxon>Embryophyta</taxon>
        <taxon>Tracheophyta</taxon>
        <taxon>Spermatophyta</taxon>
        <taxon>Magnoliopsida</taxon>
        <taxon>eudicotyledons</taxon>
        <taxon>Gunneridae</taxon>
        <taxon>Pentapetalae</taxon>
        <taxon>rosids</taxon>
        <taxon>malvids</taxon>
        <taxon>Brassicales</taxon>
        <taxon>Brassicaceae</taxon>
        <taxon>Camelineae</taxon>
        <taxon>Arabidopsis</taxon>
    </lineage>
</organism>
<keyword evidence="4" id="KW-0251">Elongation factor</keyword>
<evidence type="ECO:0000259" key="2">
    <source>
        <dbReference type="PROSITE" id="PS51319"/>
    </source>
</evidence>
<dbReference type="GO" id="GO:0005634">
    <property type="term" value="C:nucleus"/>
    <property type="evidence" value="ECO:0007669"/>
    <property type="project" value="UniProtKB-SubCell"/>
</dbReference>
<dbReference type="PANTHER" id="PTHR11477:SF25">
    <property type="entry name" value="TRANSCRIPTION FACTOR-RELATED"/>
    <property type="match status" value="1"/>
</dbReference>
<evidence type="ECO:0000256" key="1">
    <source>
        <dbReference type="PROSITE-ProRule" id="PRU00649"/>
    </source>
</evidence>